<gene>
    <name evidence="10" type="ORF">H1B31_00220</name>
</gene>
<keyword evidence="11" id="KW-1185">Reference proteome</keyword>
<keyword evidence="3" id="KW-0547">Nucleotide-binding</keyword>
<dbReference type="RefSeq" id="WP_185980422.1">
    <property type="nucleotide sequence ID" value="NZ_CP060204.1"/>
</dbReference>
<dbReference type="SUPFAM" id="SSF52317">
    <property type="entry name" value="Class I glutamine amidotransferase-like"/>
    <property type="match status" value="1"/>
</dbReference>
<evidence type="ECO:0000256" key="5">
    <source>
        <dbReference type="ARBA" id="ARBA00022840"/>
    </source>
</evidence>
<dbReference type="PROSITE" id="PS51273">
    <property type="entry name" value="GATASE_TYPE_1"/>
    <property type="match status" value="1"/>
</dbReference>
<organism evidence="10 11">
    <name type="scientific">Selenomonas timonae</name>
    <dbReference type="NCBI Taxonomy" id="2754044"/>
    <lineage>
        <taxon>Bacteria</taxon>
        <taxon>Bacillati</taxon>
        <taxon>Bacillota</taxon>
        <taxon>Negativicutes</taxon>
        <taxon>Selenomonadales</taxon>
        <taxon>Selenomonadaceae</taxon>
        <taxon>Selenomonas</taxon>
    </lineage>
</organism>
<dbReference type="GO" id="GO:0004642">
    <property type="term" value="F:phosphoribosylformylglycinamidine synthase activity"/>
    <property type="evidence" value="ECO:0007669"/>
    <property type="project" value="UniProtKB-EC"/>
</dbReference>
<keyword evidence="2" id="KW-0479">Metal-binding</keyword>
<evidence type="ECO:0000313" key="11">
    <source>
        <dbReference type="Proteomes" id="UP000515480"/>
    </source>
</evidence>
<dbReference type="AlphaFoldDB" id="A0A7G7VJZ8"/>
<dbReference type="EC" id="6.3.5.3" evidence="10"/>
<evidence type="ECO:0000256" key="7">
    <source>
        <dbReference type="SAM" id="MobiDB-lite"/>
    </source>
</evidence>
<keyword evidence="1 10" id="KW-0436">Ligase</keyword>
<evidence type="ECO:0000256" key="6">
    <source>
        <dbReference type="ARBA" id="ARBA00022842"/>
    </source>
</evidence>
<evidence type="ECO:0000259" key="9">
    <source>
        <dbReference type="Pfam" id="PF18072"/>
    </source>
</evidence>
<dbReference type="GO" id="GO:0005524">
    <property type="term" value="F:ATP binding"/>
    <property type="evidence" value="ECO:0007669"/>
    <property type="project" value="UniProtKB-KW"/>
</dbReference>
<dbReference type="InterPro" id="IPR029062">
    <property type="entry name" value="Class_I_gatase-like"/>
</dbReference>
<dbReference type="GO" id="GO:0046872">
    <property type="term" value="F:metal ion binding"/>
    <property type="evidence" value="ECO:0007669"/>
    <property type="project" value="UniProtKB-KW"/>
</dbReference>
<dbReference type="GO" id="GO:0005737">
    <property type="term" value="C:cytoplasm"/>
    <property type="evidence" value="ECO:0007669"/>
    <property type="project" value="TreeGrafter"/>
</dbReference>
<dbReference type="InterPro" id="IPR010918">
    <property type="entry name" value="PurM-like_C_dom"/>
</dbReference>
<keyword evidence="5" id="KW-0067">ATP-binding</keyword>
<evidence type="ECO:0000313" key="10">
    <source>
        <dbReference type="EMBL" id="QNH54441.1"/>
    </source>
</evidence>
<feature type="compositionally biased region" description="Polar residues" evidence="7">
    <location>
        <begin position="465"/>
        <end position="479"/>
    </location>
</feature>
<dbReference type="Pfam" id="PF18072">
    <property type="entry name" value="FGAR-AT_linker"/>
    <property type="match status" value="1"/>
</dbReference>
<dbReference type="FunFam" id="3.30.1330.10:FF:000013">
    <property type="entry name" value="Phosphoribosylformylglycinamidine synthase"/>
    <property type="match status" value="1"/>
</dbReference>
<keyword evidence="4" id="KW-0658">Purine biosynthesis</keyword>
<keyword evidence="6" id="KW-0460">Magnesium</keyword>
<name>A0A7G7VJZ8_9FIRM</name>
<dbReference type="InterPro" id="IPR036921">
    <property type="entry name" value="PurM-like_N_sf"/>
</dbReference>
<protein>
    <submittedName>
        <fullName evidence="10">Phosphoribosylformylglycinamidine synthase</fullName>
        <ecNumber evidence="10">6.3.5.3</ecNumber>
    </submittedName>
</protein>
<dbReference type="EMBL" id="CP060204">
    <property type="protein sequence ID" value="QNH54441.1"/>
    <property type="molecule type" value="Genomic_DNA"/>
</dbReference>
<sequence>MAVKRIFVEKRQGFFDIPAQRLCSDLVETFRLTDLRAVRIITRYDIEGLSDEEFRRVRNIVFADPPVDTVYEDVLPSFSDARIFAIEPLPGQFDPTAAAAAECVQLVTQGERPDVRTARVIVLIGKVDDHLFEQIKAYLINKVESREASLSTPATLESRIVLPMDVEVLTQFNQLSRSELERFHKEHGFAMSEEDLAFVQQYFRDTEHRAPTITELRVIDTYWSDHCRHTTFTTAIDAVNIENGFFSMPIFETYQTYMDDRKLLYRDGKQRDMTLMDIAVIGMKALRAEGKLDDLDESEEINACSIRVTVDVNGKDEEWLLMFKNETHNHPTEIEPFGGAATCLGGAIRDPLSGRSYVYQAMRVTGAYDPRAPIEDTLAGKLPQKKITLGAAEGYSSYGNQIGLATGQVREIYHKGYLAKRMEIGAVIGAAPAAQVVRECPVPGDIIVLLGGRTGRDGIGGATGSSKQHTESSLTTSGAEVQKGNPPTERKIQRLFRSSEVSRMIKRCNDFGAGGVAVAIGELADGLTINLDAVPKKYEGLDGTELAISESQERMAVVLAPEDVSAFLRHADAENLEATEVAVVTAEPLLVMKWRDKEIVRIARSFLATNGVRQHVRIVVDPPNEKAPYLQQVPPQVKQVGRGLEDMWLANLRDLNVCSQKGLGERFDATVGAASVLMPFGGKFQLTPSEAMVAKLPVRHGTTNTASAMAFGFDPDLSTWSPFHGAVYAIVEAVAKIVATGGRADRVRLTLQEYFERLGTDPKKWGKPFAALLGALRAQHEMGIPAIGGKDSMSGTFENLNVPPTLVAFAVATMPANEALSPEFKYPGNTVVMVPVPHDAQDLPVFSRLNTNFAKIHQLVAEKKVFSAMSVGRGGIAAAISKMCLGNNLGFKFTSFIPQDDLFKPLYGTILLEVSPSFDIAANLAGTGAVEIGKTRDVPSIITDLDTIVLSDVKDAFTEPLEKIFPTTVPQIVRQIDRPTYAPYTKGKIVGSSVKIARPRVCIPVFPGTNCEYDSARAWERVGAIPEIFVVRNLTPRAVEETVTALAATLQKSQILMLPGGFSGGDEPDGTGKFIAAMFRAPALAEAVQRLLGDQDGLILGICNGFQALLKLGLLPYGKITDLDDSSPTLTYNNIGRHVSQTVRVRVASNLSPWLSGVNVGDTHTIAVSHGEGRFYADAKTVANMRIRGQIATQYVNEKGEPTLDQPYNPNGSVNAIEGITSPDGRIYGRMAHAERIGENIGKNVPGEMNQMIFESGVSYFMR</sequence>
<dbReference type="NCBIfam" id="TIGR01857">
    <property type="entry name" value="FGAM-synthase"/>
    <property type="match status" value="1"/>
</dbReference>
<dbReference type="CDD" id="cd02204">
    <property type="entry name" value="PurL_repeat2"/>
    <property type="match status" value="1"/>
</dbReference>
<dbReference type="SUPFAM" id="SSF55326">
    <property type="entry name" value="PurM N-terminal domain-like"/>
    <property type="match status" value="2"/>
</dbReference>
<evidence type="ECO:0000256" key="4">
    <source>
        <dbReference type="ARBA" id="ARBA00022755"/>
    </source>
</evidence>
<dbReference type="SMART" id="SM01211">
    <property type="entry name" value="GATase_5"/>
    <property type="match status" value="1"/>
</dbReference>
<reference evidence="10 11" key="1">
    <citation type="submission" date="2020-07" db="EMBL/GenBank/DDBJ databases">
        <title>Complete genome and description of Selenomonas timonensis sp. nov., a new bacterium isolated from a gingivitis subject.</title>
        <authorList>
            <person name="Antezack A."/>
        </authorList>
    </citation>
    <scope>NUCLEOTIDE SEQUENCE [LARGE SCALE GENOMIC DNA]</scope>
    <source>
        <strain evidence="10 11">Marseille-Q3039</strain>
    </source>
</reference>
<evidence type="ECO:0000256" key="3">
    <source>
        <dbReference type="ARBA" id="ARBA00022741"/>
    </source>
</evidence>
<dbReference type="Gene3D" id="3.40.50.880">
    <property type="match status" value="1"/>
</dbReference>
<evidence type="ECO:0000256" key="1">
    <source>
        <dbReference type="ARBA" id="ARBA00022598"/>
    </source>
</evidence>
<accession>A0A7G7VJZ8</accession>
<evidence type="ECO:0000259" key="8">
    <source>
        <dbReference type="Pfam" id="PF02769"/>
    </source>
</evidence>
<dbReference type="Gene3D" id="3.30.1330.10">
    <property type="entry name" value="PurM-like, N-terminal domain"/>
    <property type="match status" value="2"/>
</dbReference>
<dbReference type="GO" id="GO:0006164">
    <property type="term" value="P:purine nucleotide biosynthetic process"/>
    <property type="evidence" value="ECO:0007669"/>
    <property type="project" value="UniProtKB-KW"/>
</dbReference>
<dbReference type="PANTHER" id="PTHR10099:SF1">
    <property type="entry name" value="PHOSPHORIBOSYLFORMYLGLYCINAMIDINE SYNTHASE"/>
    <property type="match status" value="1"/>
</dbReference>
<dbReference type="PANTHER" id="PTHR10099">
    <property type="entry name" value="PHOSPHORIBOSYLFORMYLGLYCINAMIDINE SYNTHASE"/>
    <property type="match status" value="1"/>
</dbReference>
<dbReference type="SUPFAM" id="SSF56042">
    <property type="entry name" value="PurM C-terminal domain-like"/>
    <property type="match status" value="2"/>
</dbReference>
<dbReference type="InterPro" id="IPR036676">
    <property type="entry name" value="PurM-like_C_sf"/>
</dbReference>
<feature type="region of interest" description="Disordered" evidence="7">
    <location>
        <begin position="459"/>
        <end position="487"/>
    </location>
</feature>
<proteinExistence type="predicted"/>
<evidence type="ECO:0000256" key="2">
    <source>
        <dbReference type="ARBA" id="ARBA00022723"/>
    </source>
</evidence>
<dbReference type="Gene3D" id="3.90.650.10">
    <property type="entry name" value="PurM-like C-terminal domain"/>
    <property type="match status" value="2"/>
</dbReference>
<dbReference type="Pfam" id="PF13507">
    <property type="entry name" value="GATase_5"/>
    <property type="match status" value="1"/>
</dbReference>
<feature type="domain" description="Phosphoribosylformylglycinamidine synthase linker" evidence="9">
    <location>
        <begin position="180"/>
        <end position="229"/>
    </location>
</feature>
<dbReference type="Pfam" id="PF02769">
    <property type="entry name" value="AIRS_C"/>
    <property type="match status" value="1"/>
</dbReference>
<dbReference type="CDD" id="cd02203">
    <property type="entry name" value="PurL_repeat1"/>
    <property type="match status" value="1"/>
</dbReference>
<dbReference type="Proteomes" id="UP000515480">
    <property type="component" value="Chromosome"/>
</dbReference>
<feature type="domain" description="PurM-like C-terminal" evidence="8">
    <location>
        <begin position="443"/>
        <end position="593"/>
    </location>
</feature>
<dbReference type="InterPro" id="IPR041609">
    <property type="entry name" value="PurL_linker"/>
</dbReference>
<dbReference type="InterPro" id="IPR010141">
    <property type="entry name" value="FGAM_synthase"/>
</dbReference>
<dbReference type="KEGG" id="stim:H1B31_00220"/>